<dbReference type="SUPFAM" id="SSF51556">
    <property type="entry name" value="Metallo-dependent hydrolases"/>
    <property type="match status" value="1"/>
</dbReference>
<dbReference type="InterPro" id="IPR013108">
    <property type="entry name" value="Amidohydro_3"/>
</dbReference>
<keyword evidence="3" id="KW-1185">Reference proteome</keyword>
<name>A0ABT2CBK4_9ACTN</name>
<evidence type="ECO:0000259" key="1">
    <source>
        <dbReference type="Pfam" id="PF07969"/>
    </source>
</evidence>
<sequence length="508" mass="53162">MDPGRPAADALGVWQGRVVGLDEEIRDLPARRVLDLAGATVLPGFVDPHVHLAWSGLKSRTADVSPSRSAGEILAVVRRAAEAATGAWVDVVGYDQRPLGRHLTAAELDAAGGGRRVIVTHDSGHSCVVSSAVLALLPDGVAHSDGVLVESGMAAVRALRMPYRTAELRTAIARAAAVCVSEGVTSCAEAGIGAGLIAHSPVEAEPYQQLLAAGELPLRVQLMVAAAALRPVAGAPDDGPLHAVDLGLRTGFGGERLGLGALKVFADGGMMARTAALTEPYEGLDHGGQLYADEADPVRTVVDGHLAGWQLAIHAIGDRAVDVALDALAEAHRARPRPAARHRIEHAGLVRPDQLPRFRELAVTAVVQPSFLWYFGDDYARLMGPGRAPWLYRGQSFLDHGVALAASSDRPVTPGAPLRAVGFLARRLSASGRPVGPDEAMTVDNALRAYTVGGARACGWEDRVGTLAPGRCADWVVLPADPAELSLDAVGELPVRETWVAGEPVHES</sequence>
<dbReference type="RefSeq" id="WP_258785655.1">
    <property type="nucleotide sequence ID" value="NZ_JANUGQ010000002.1"/>
</dbReference>
<dbReference type="InterPro" id="IPR033932">
    <property type="entry name" value="YtcJ-like"/>
</dbReference>
<reference evidence="2" key="1">
    <citation type="submission" date="2022-08" db="EMBL/GenBank/DDBJ databases">
        <authorList>
            <person name="Somphong A."/>
            <person name="Phongsopitanun W."/>
        </authorList>
    </citation>
    <scope>NUCLEOTIDE SEQUENCE</scope>
    <source>
        <strain evidence="2">LP05-1</strain>
    </source>
</reference>
<dbReference type="Gene3D" id="3.10.310.70">
    <property type="match status" value="1"/>
</dbReference>
<accession>A0ABT2CBK4</accession>
<dbReference type="PANTHER" id="PTHR22642">
    <property type="entry name" value="IMIDAZOLONEPROPIONASE"/>
    <property type="match status" value="1"/>
</dbReference>
<dbReference type="PANTHER" id="PTHR22642:SF2">
    <property type="entry name" value="PROTEIN LONG AFTER FAR-RED 3"/>
    <property type="match status" value="1"/>
</dbReference>
<organism evidence="2 3">
    <name type="scientific">Streptomyces pyxinae</name>
    <dbReference type="NCBI Taxonomy" id="2970734"/>
    <lineage>
        <taxon>Bacteria</taxon>
        <taxon>Bacillati</taxon>
        <taxon>Actinomycetota</taxon>
        <taxon>Actinomycetes</taxon>
        <taxon>Kitasatosporales</taxon>
        <taxon>Streptomycetaceae</taxon>
        <taxon>Streptomyces</taxon>
    </lineage>
</organism>
<dbReference type="Pfam" id="PF07969">
    <property type="entry name" value="Amidohydro_3"/>
    <property type="match status" value="1"/>
</dbReference>
<gene>
    <name evidence="2" type="ORF">NX801_03785</name>
</gene>
<dbReference type="InterPro" id="IPR011059">
    <property type="entry name" value="Metal-dep_hydrolase_composite"/>
</dbReference>
<dbReference type="EMBL" id="JANUGQ010000002">
    <property type="protein sequence ID" value="MCS0634792.1"/>
    <property type="molecule type" value="Genomic_DNA"/>
</dbReference>
<protein>
    <submittedName>
        <fullName evidence="2">Amidohydrolase family protein</fullName>
    </submittedName>
</protein>
<dbReference type="InterPro" id="IPR032466">
    <property type="entry name" value="Metal_Hydrolase"/>
</dbReference>
<dbReference type="Proteomes" id="UP001431313">
    <property type="component" value="Unassembled WGS sequence"/>
</dbReference>
<dbReference type="Gene3D" id="3.20.20.140">
    <property type="entry name" value="Metal-dependent hydrolases"/>
    <property type="match status" value="1"/>
</dbReference>
<comment type="caution">
    <text evidence="2">The sequence shown here is derived from an EMBL/GenBank/DDBJ whole genome shotgun (WGS) entry which is preliminary data.</text>
</comment>
<evidence type="ECO:0000313" key="3">
    <source>
        <dbReference type="Proteomes" id="UP001431313"/>
    </source>
</evidence>
<evidence type="ECO:0000313" key="2">
    <source>
        <dbReference type="EMBL" id="MCS0634792.1"/>
    </source>
</evidence>
<proteinExistence type="predicted"/>
<dbReference type="SUPFAM" id="SSF51338">
    <property type="entry name" value="Composite domain of metallo-dependent hydrolases"/>
    <property type="match status" value="1"/>
</dbReference>
<dbReference type="CDD" id="cd01300">
    <property type="entry name" value="YtcJ_like"/>
    <property type="match status" value="1"/>
</dbReference>
<dbReference type="Gene3D" id="2.30.40.10">
    <property type="entry name" value="Urease, subunit C, domain 1"/>
    <property type="match status" value="1"/>
</dbReference>
<feature type="domain" description="Amidohydrolase 3" evidence="1">
    <location>
        <begin position="32"/>
        <end position="506"/>
    </location>
</feature>